<comment type="similarity">
    <text evidence="5">Belongs to the LDH/MDH superfamily.</text>
</comment>
<protein>
    <submittedName>
        <fullName evidence="8">Malate dehydrogenase</fullName>
    </submittedName>
</protein>
<dbReference type="STRING" id="1121416.SAMN02745220_00631"/>
<dbReference type="PANTHER" id="PTHR43128:SF16">
    <property type="entry name" value="L-LACTATE DEHYDROGENASE"/>
    <property type="match status" value="1"/>
</dbReference>
<evidence type="ECO:0000259" key="6">
    <source>
        <dbReference type="Pfam" id="PF00056"/>
    </source>
</evidence>
<evidence type="ECO:0000256" key="2">
    <source>
        <dbReference type="ARBA" id="ARBA00023027"/>
    </source>
</evidence>
<feature type="domain" description="Lactate/malate dehydrogenase N-terminal" evidence="6">
    <location>
        <begin position="1"/>
        <end position="140"/>
    </location>
</feature>
<dbReference type="Gene3D" id="3.40.50.720">
    <property type="entry name" value="NAD(P)-binding Rossmann-like Domain"/>
    <property type="match status" value="1"/>
</dbReference>
<dbReference type="EMBL" id="FRFE01000002">
    <property type="protein sequence ID" value="SHO44067.1"/>
    <property type="molecule type" value="Genomic_DNA"/>
</dbReference>
<dbReference type="PIRSF" id="PIRSF000102">
    <property type="entry name" value="Lac_mal_DH"/>
    <property type="match status" value="1"/>
</dbReference>
<dbReference type="GO" id="GO:0004459">
    <property type="term" value="F:L-lactate dehydrogenase (NAD+) activity"/>
    <property type="evidence" value="ECO:0007669"/>
    <property type="project" value="TreeGrafter"/>
</dbReference>
<accession>A0A1M7XYE4</accession>
<evidence type="ECO:0000256" key="1">
    <source>
        <dbReference type="ARBA" id="ARBA00023002"/>
    </source>
</evidence>
<evidence type="ECO:0000256" key="4">
    <source>
        <dbReference type="PIRSR" id="PIRSR000102-3"/>
    </source>
</evidence>
<dbReference type="InterPro" id="IPR022383">
    <property type="entry name" value="Lactate/malate_DH_C"/>
</dbReference>
<dbReference type="InterPro" id="IPR001557">
    <property type="entry name" value="L-lactate/malate_DH"/>
</dbReference>
<feature type="active site" description="Proton acceptor" evidence="3">
    <location>
        <position position="172"/>
    </location>
</feature>
<feature type="binding site" evidence="4">
    <location>
        <position position="93"/>
    </location>
    <ligand>
        <name>NAD(+)</name>
        <dbReference type="ChEBI" id="CHEBI:57540"/>
    </ligand>
</feature>
<dbReference type="SUPFAM" id="SSF56327">
    <property type="entry name" value="LDH C-terminal domain-like"/>
    <property type="match status" value="1"/>
</dbReference>
<feature type="domain" description="Lactate/malate dehydrogenase C-terminal" evidence="7">
    <location>
        <begin position="145"/>
        <end position="299"/>
    </location>
</feature>
<evidence type="ECO:0000313" key="8">
    <source>
        <dbReference type="EMBL" id="SHO44067.1"/>
    </source>
</evidence>
<dbReference type="Proteomes" id="UP000184603">
    <property type="component" value="Unassembled WGS sequence"/>
</dbReference>
<keyword evidence="9" id="KW-1185">Reference proteome</keyword>
<evidence type="ECO:0000259" key="7">
    <source>
        <dbReference type="Pfam" id="PF02866"/>
    </source>
</evidence>
<dbReference type="GO" id="GO:0006089">
    <property type="term" value="P:lactate metabolic process"/>
    <property type="evidence" value="ECO:0007669"/>
    <property type="project" value="TreeGrafter"/>
</dbReference>
<reference evidence="8 9" key="1">
    <citation type="submission" date="2016-12" db="EMBL/GenBank/DDBJ databases">
        <authorList>
            <person name="Song W.-J."/>
            <person name="Kurnit D.M."/>
        </authorList>
    </citation>
    <scope>NUCLEOTIDE SEQUENCE [LARGE SCALE GENOMIC DNA]</scope>
    <source>
        <strain evidence="8 9">DSM 18488</strain>
    </source>
</reference>
<evidence type="ECO:0000256" key="3">
    <source>
        <dbReference type="PIRSR" id="PIRSR000102-1"/>
    </source>
</evidence>
<evidence type="ECO:0000256" key="5">
    <source>
        <dbReference type="RuleBase" id="RU003369"/>
    </source>
</evidence>
<dbReference type="Pfam" id="PF00056">
    <property type="entry name" value="Ldh_1_N"/>
    <property type="match status" value="1"/>
</dbReference>
<proteinExistence type="inferred from homology"/>
<dbReference type="InterPro" id="IPR036291">
    <property type="entry name" value="NAD(P)-bd_dom_sf"/>
</dbReference>
<dbReference type="Gene3D" id="3.90.110.10">
    <property type="entry name" value="Lactate dehydrogenase/glycoside hydrolase, family 4, C-terminal"/>
    <property type="match status" value="1"/>
</dbReference>
<organism evidence="8 9">
    <name type="scientific">Desulfopila aestuarii DSM 18488</name>
    <dbReference type="NCBI Taxonomy" id="1121416"/>
    <lineage>
        <taxon>Bacteria</taxon>
        <taxon>Pseudomonadati</taxon>
        <taxon>Thermodesulfobacteriota</taxon>
        <taxon>Desulfobulbia</taxon>
        <taxon>Desulfobulbales</taxon>
        <taxon>Desulfocapsaceae</taxon>
        <taxon>Desulfopila</taxon>
    </lineage>
</organism>
<dbReference type="PANTHER" id="PTHR43128">
    <property type="entry name" value="L-2-HYDROXYCARBOXYLATE DEHYDROGENASE (NAD(P)(+))"/>
    <property type="match status" value="1"/>
</dbReference>
<feature type="binding site" evidence="4">
    <location>
        <begin position="7"/>
        <end position="13"/>
    </location>
    <ligand>
        <name>NAD(+)</name>
        <dbReference type="ChEBI" id="CHEBI:57540"/>
    </ligand>
</feature>
<name>A0A1M7XYE4_9BACT</name>
<gene>
    <name evidence="8" type="ORF">SAMN02745220_00631</name>
</gene>
<keyword evidence="2 4" id="KW-0520">NAD</keyword>
<keyword evidence="1 5" id="KW-0560">Oxidoreductase</keyword>
<evidence type="ECO:0000313" key="9">
    <source>
        <dbReference type="Proteomes" id="UP000184603"/>
    </source>
</evidence>
<dbReference type="PRINTS" id="PR00086">
    <property type="entry name" value="LLDHDRGNASE"/>
</dbReference>
<sequence>MKISIIGAAGSVGAPAAFYLAAKGLADEVVMIGGRKQNVLKQHAMDLSTAVSAMDMVIRAGDYSDMGGSDIVINAAGAPQGVIADRMEMLPKNISLCEGIATQVKQYCPDAFFITATNPVDPLNYATFLAGDFDRHKLIGYSINDTFRFKEMIAKAKHARVSQVDGLVLGEHGSSQVLLFSTARVHGQNVSFTEEQKQSLRAGVPNILKGYEELKAGRTAGWTCAIGLEIIVRAIVEDQQCVIPCSVVLDGEYGLRNMSMSVPVVLGREGIVDIIELDLADDEMAGLEKTVATLRPAMSIVETSLSSANQ</sequence>
<dbReference type="OrthoDB" id="9802969at2"/>
<dbReference type="InterPro" id="IPR001236">
    <property type="entry name" value="Lactate/malate_DH_N"/>
</dbReference>
<dbReference type="Pfam" id="PF02866">
    <property type="entry name" value="Ldh_1_C"/>
    <property type="match status" value="1"/>
</dbReference>
<dbReference type="InterPro" id="IPR015955">
    <property type="entry name" value="Lactate_DH/Glyco_Ohase_4_C"/>
</dbReference>
<dbReference type="SUPFAM" id="SSF51735">
    <property type="entry name" value="NAD(P)-binding Rossmann-fold domains"/>
    <property type="match status" value="1"/>
</dbReference>
<dbReference type="RefSeq" id="WP_073611991.1">
    <property type="nucleotide sequence ID" value="NZ_FRFE01000002.1"/>
</dbReference>
<dbReference type="AlphaFoldDB" id="A0A1M7XYE4"/>